<accession>A0A6C0EQB2</accession>
<feature type="compositionally biased region" description="Basic and acidic residues" evidence="1">
    <location>
        <begin position="91"/>
        <end position="150"/>
    </location>
</feature>
<feature type="region of interest" description="Disordered" evidence="1">
    <location>
        <begin position="74"/>
        <end position="190"/>
    </location>
</feature>
<dbReference type="Pfam" id="PF02178">
    <property type="entry name" value="AT_hook"/>
    <property type="match status" value="2"/>
</dbReference>
<name>A0A6C0EQB2_9ZZZZ</name>
<dbReference type="GO" id="GO:0005524">
    <property type="term" value="F:ATP binding"/>
    <property type="evidence" value="ECO:0007669"/>
    <property type="project" value="InterPro"/>
</dbReference>
<proteinExistence type="predicted"/>
<reference evidence="3" key="1">
    <citation type="journal article" date="2020" name="Nature">
        <title>Giant virus diversity and host interactions through global metagenomics.</title>
        <authorList>
            <person name="Schulz F."/>
            <person name="Roux S."/>
            <person name="Paez-Espino D."/>
            <person name="Jungbluth S."/>
            <person name="Walsh D.A."/>
            <person name="Denef V.J."/>
            <person name="McMahon K.D."/>
            <person name="Konstantinidis K.T."/>
            <person name="Eloe-Fadrosh E.A."/>
            <person name="Kyrpides N.C."/>
            <person name="Woyke T."/>
        </authorList>
    </citation>
    <scope>NUCLEOTIDE SEQUENCE</scope>
    <source>
        <strain evidence="3">GVMAG-M-3300009151-35</strain>
    </source>
</reference>
<feature type="domain" description="Protein kinase" evidence="2">
    <location>
        <begin position="379"/>
        <end position="549"/>
    </location>
</feature>
<feature type="compositionally biased region" description="Low complexity" evidence="1">
    <location>
        <begin position="168"/>
        <end position="185"/>
    </location>
</feature>
<dbReference type="EMBL" id="MN738902">
    <property type="protein sequence ID" value="QHT30490.1"/>
    <property type="molecule type" value="Genomic_DNA"/>
</dbReference>
<dbReference type="GO" id="GO:0004672">
    <property type="term" value="F:protein kinase activity"/>
    <property type="evidence" value="ECO:0007669"/>
    <property type="project" value="InterPro"/>
</dbReference>
<organism evidence="3">
    <name type="scientific">viral metagenome</name>
    <dbReference type="NCBI Taxonomy" id="1070528"/>
    <lineage>
        <taxon>unclassified sequences</taxon>
        <taxon>metagenomes</taxon>
        <taxon>organismal metagenomes</taxon>
    </lineage>
</organism>
<dbReference type="InterPro" id="IPR000719">
    <property type="entry name" value="Prot_kinase_dom"/>
</dbReference>
<dbReference type="AlphaFoldDB" id="A0A6C0EQB2"/>
<dbReference type="SMART" id="SM00384">
    <property type="entry name" value="AT_hook"/>
    <property type="match status" value="2"/>
</dbReference>
<dbReference type="InterPro" id="IPR017956">
    <property type="entry name" value="AT_hook_DNA-bd_motif"/>
</dbReference>
<dbReference type="PROSITE" id="PS50011">
    <property type="entry name" value="PROTEIN_KINASE_DOM"/>
    <property type="match status" value="1"/>
</dbReference>
<feature type="compositionally biased region" description="Basic and acidic residues" evidence="1">
    <location>
        <begin position="74"/>
        <end position="83"/>
    </location>
</feature>
<protein>
    <recommendedName>
        <fullName evidence="2">Protein kinase domain-containing protein</fullName>
    </recommendedName>
</protein>
<evidence type="ECO:0000256" key="1">
    <source>
        <dbReference type="SAM" id="MobiDB-lite"/>
    </source>
</evidence>
<evidence type="ECO:0000313" key="3">
    <source>
        <dbReference type="EMBL" id="QHT30490.1"/>
    </source>
</evidence>
<feature type="region of interest" description="Disordered" evidence="1">
    <location>
        <begin position="219"/>
        <end position="271"/>
    </location>
</feature>
<sequence length="549" mass="63504">MQFEKNCKPPTCEYSIAREKCVKPNPFIQYKSNCTRNNIPFSTCILGYNANKKKASEKACDYYKEYLTHNDAKIKKLLKDGPKKVGRPKKVKEPKEPKKVKEPKEPKKVKEPKEPKKIKEPKEPKKVKEPKEPKKVKEPKEPKKVKEPKETKRRGRPRKTEVTPPPSVRKSSSSSKLPSSSSSSSIKQADAIKRLSSSTFNLSNSRASSYKSIKSVISPSSLLSSSKKLPSLSSLSSSTSKYHSLSSSKSNNQSFSQSTPKIRTRTPSNIEREIEEIQKENREIEENLRKLIKKNSSEVKKDIGKFIKPLMRINRMTTIENRIKYYRILHKYINSRKKYEDNCLRLYKYTNSGNYIYRIGNRIILDKQIGMDSEYGSVFLSHYRLNNKKFGKLFTFATKISDGSSYKNQYEYLVLKDLTDCVLKQECPHFPISFGKLECKKQTIKDINIKYMSDKSPSFKLQNSSSFANLLDNLPKNIYNTPHIMITMNELADNDSEHFINLYHTNDKLIWNALIQIMISIMFFHKYTNAHHRDTHSGNFLYHKITPGG</sequence>
<feature type="compositionally biased region" description="Low complexity" evidence="1">
    <location>
        <begin position="219"/>
        <end position="259"/>
    </location>
</feature>
<dbReference type="GO" id="GO:0003677">
    <property type="term" value="F:DNA binding"/>
    <property type="evidence" value="ECO:0007669"/>
    <property type="project" value="InterPro"/>
</dbReference>
<evidence type="ECO:0000259" key="2">
    <source>
        <dbReference type="PROSITE" id="PS50011"/>
    </source>
</evidence>